<dbReference type="Gene3D" id="1.10.3720.10">
    <property type="entry name" value="MetI-like"/>
    <property type="match status" value="1"/>
</dbReference>
<evidence type="ECO:0000256" key="1">
    <source>
        <dbReference type="ARBA" id="ARBA00004651"/>
    </source>
</evidence>
<dbReference type="EMBL" id="JBDFRB010000003">
    <property type="protein sequence ID" value="MEN2743953.1"/>
    <property type="molecule type" value="Genomic_DNA"/>
</dbReference>
<dbReference type="SUPFAM" id="SSF161098">
    <property type="entry name" value="MetI-like"/>
    <property type="match status" value="1"/>
</dbReference>
<evidence type="ECO:0000256" key="4">
    <source>
        <dbReference type="ARBA" id="ARBA00022692"/>
    </source>
</evidence>
<evidence type="ECO:0000256" key="2">
    <source>
        <dbReference type="ARBA" id="ARBA00022448"/>
    </source>
</evidence>
<evidence type="ECO:0000313" key="9">
    <source>
        <dbReference type="EMBL" id="MEN2743953.1"/>
    </source>
</evidence>
<dbReference type="PROSITE" id="PS50928">
    <property type="entry name" value="ABC_TM1"/>
    <property type="match status" value="1"/>
</dbReference>
<accession>A0ABU9X1G4</accession>
<feature type="transmembrane region" description="Helical" evidence="7">
    <location>
        <begin position="7"/>
        <end position="34"/>
    </location>
</feature>
<dbReference type="CDD" id="cd06261">
    <property type="entry name" value="TM_PBP2"/>
    <property type="match status" value="1"/>
</dbReference>
<name>A0ABU9X1G4_9MICC</name>
<proteinExistence type="inferred from homology"/>
<feature type="transmembrane region" description="Helical" evidence="7">
    <location>
        <begin position="183"/>
        <end position="208"/>
    </location>
</feature>
<feature type="transmembrane region" description="Helical" evidence="7">
    <location>
        <begin position="139"/>
        <end position="162"/>
    </location>
</feature>
<dbReference type="Pfam" id="PF00528">
    <property type="entry name" value="BPD_transp_1"/>
    <property type="match status" value="1"/>
</dbReference>
<keyword evidence="10" id="KW-1185">Reference proteome</keyword>
<feature type="transmembrane region" description="Helical" evidence="7">
    <location>
        <begin position="72"/>
        <end position="94"/>
    </location>
</feature>
<gene>
    <name evidence="9" type="ORF">ABCQ75_05300</name>
</gene>
<sequence length="276" mass="29994">MTSQWRILALYAILTVASVVWIVPVLGAAAIALLPLDESTGGWWRADATTTTLDNFRRVWEGGLSGYAVNSLVISILSVLITLAAGTLAAYAFARMRFRFKGIVHLLLLTTMIVPVQIILIPLIPWFRTLGLNEGNWQYLGIALVHTAFGAGWSIFMLSSFFEAIPDELIESARMDGASPLKTFTAIALPLAVPGIVSFVIIDFVFVWNDLLMGLTLLDADHRPITVGLANLNAPQLNQDDLISAGSLLAILPPLLLFALLNRYYVRGLFAGAVKG</sequence>
<dbReference type="PANTHER" id="PTHR43744">
    <property type="entry name" value="ABC TRANSPORTER PERMEASE PROTEIN MG189-RELATED-RELATED"/>
    <property type="match status" value="1"/>
</dbReference>
<dbReference type="InterPro" id="IPR035906">
    <property type="entry name" value="MetI-like_sf"/>
</dbReference>
<evidence type="ECO:0000256" key="5">
    <source>
        <dbReference type="ARBA" id="ARBA00022989"/>
    </source>
</evidence>
<comment type="subcellular location">
    <subcellularLocation>
        <location evidence="1 7">Cell membrane</location>
        <topology evidence="1 7">Multi-pass membrane protein</topology>
    </subcellularLocation>
</comment>
<comment type="similarity">
    <text evidence="7">Belongs to the binding-protein-dependent transport system permease family.</text>
</comment>
<keyword evidence="5 7" id="KW-1133">Transmembrane helix</keyword>
<reference evidence="9 10" key="1">
    <citation type="submission" date="2024-05" db="EMBL/GenBank/DDBJ databases">
        <title>Sinomonas sp. nov., isolated from a waste landfill.</title>
        <authorList>
            <person name="Zhao Y."/>
        </authorList>
    </citation>
    <scope>NUCLEOTIDE SEQUENCE [LARGE SCALE GENOMIC DNA]</scope>
    <source>
        <strain evidence="9 10">CCTCC AB2014300</strain>
    </source>
</reference>
<evidence type="ECO:0000256" key="7">
    <source>
        <dbReference type="RuleBase" id="RU363032"/>
    </source>
</evidence>
<organism evidence="9 10">
    <name type="scientific">Sinomonas halotolerans</name>
    <dbReference type="NCBI Taxonomy" id="1644133"/>
    <lineage>
        <taxon>Bacteria</taxon>
        <taxon>Bacillati</taxon>
        <taxon>Actinomycetota</taxon>
        <taxon>Actinomycetes</taxon>
        <taxon>Micrococcales</taxon>
        <taxon>Micrococcaceae</taxon>
        <taxon>Sinomonas</taxon>
    </lineage>
</organism>
<feature type="transmembrane region" description="Helical" evidence="7">
    <location>
        <begin position="242"/>
        <end position="261"/>
    </location>
</feature>
<protein>
    <submittedName>
        <fullName evidence="9">Carbohydrate ABC transporter permease</fullName>
    </submittedName>
</protein>
<keyword evidence="4 7" id="KW-0812">Transmembrane</keyword>
<dbReference type="InterPro" id="IPR000515">
    <property type="entry name" value="MetI-like"/>
</dbReference>
<evidence type="ECO:0000256" key="6">
    <source>
        <dbReference type="ARBA" id="ARBA00023136"/>
    </source>
</evidence>
<evidence type="ECO:0000259" key="8">
    <source>
        <dbReference type="PROSITE" id="PS50928"/>
    </source>
</evidence>
<feature type="domain" description="ABC transmembrane type-1" evidence="8">
    <location>
        <begin position="68"/>
        <end position="261"/>
    </location>
</feature>
<dbReference type="RefSeq" id="WP_345883608.1">
    <property type="nucleotide sequence ID" value="NZ_JBDFRB010000003.1"/>
</dbReference>
<evidence type="ECO:0000256" key="3">
    <source>
        <dbReference type="ARBA" id="ARBA00022475"/>
    </source>
</evidence>
<dbReference type="Proteomes" id="UP001422074">
    <property type="component" value="Unassembled WGS sequence"/>
</dbReference>
<feature type="transmembrane region" description="Helical" evidence="7">
    <location>
        <begin position="106"/>
        <end position="127"/>
    </location>
</feature>
<comment type="caution">
    <text evidence="9">The sequence shown here is derived from an EMBL/GenBank/DDBJ whole genome shotgun (WGS) entry which is preliminary data.</text>
</comment>
<keyword evidence="2 7" id="KW-0813">Transport</keyword>
<evidence type="ECO:0000313" key="10">
    <source>
        <dbReference type="Proteomes" id="UP001422074"/>
    </source>
</evidence>
<keyword evidence="6 7" id="KW-0472">Membrane</keyword>
<keyword evidence="3" id="KW-1003">Cell membrane</keyword>